<protein>
    <submittedName>
        <fullName evidence="2">Uncharacterized protein</fullName>
    </submittedName>
</protein>
<gene>
    <name evidence="2" type="ORF">D623_10024729</name>
</gene>
<dbReference type="AlphaFoldDB" id="S7NCY8"/>
<reference evidence="2 3" key="1">
    <citation type="journal article" date="2013" name="Nat. Commun.">
        <title>Genome analysis reveals insights into physiology and longevity of the Brandt's bat Myotis brandtii.</title>
        <authorList>
            <person name="Seim I."/>
            <person name="Fang X."/>
            <person name="Xiong Z."/>
            <person name="Lobanov A.V."/>
            <person name="Huang Z."/>
            <person name="Ma S."/>
            <person name="Feng Y."/>
            <person name="Turanov A.A."/>
            <person name="Zhu Y."/>
            <person name="Lenz T.L."/>
            <person name="Gerashchenko M.V."/>
            <person name="Fan D."/>
            <person name="Hee Yim S."/>
            <person name="Yao X."/>
            <person name="Jordan D."/>
            <person name="Xiong Y."/>
            <person name="Ma Y."/>
            <person name="Lyapunov A.N."/>
            <person name="Chen G."/>
            <person name="Kulakova O.I."/>
            <person name="Sun Y."/>
            <person name="Lee S.G."/>
            <person name="Bronson R.T."/>
            <person name="Moskalev A.A."/>
            <person name="Sunyaev S.R."/>
            <person name="Zhang G."/>
            <person name="Krogh A."/>
            <person name="Wang J."/>
            <person name="Gladyshev V.N."/>
        </authorList>
    </citation>
    <scope>NUCLEOTIDE SEQUENCE [LARGE SCALE GENOMIC DNA]</scope>
</reference>
<proteinExistence type="predicted"/>
<feature type="region of interest" description="Disordered" evidence="1">
    <location>
        <begin position="1"/>
        <end position="76"/>
    </location>
</feature>
<accession>S7NCY8</accession>
<dbReference type="EMBL" id="KE164080">
    <property type="protein sequence ID" value="EPQ14976.1"/>
    <property type="molecule type" value="Genomic_DNA"/>
</dbReference>
<sequence>MGKVNGEKNTPRSDSFNGRNEKGTMGPLSPQTTLQAAAGKGGKPKRTCWFCGTPSSLGHPAGTGDPPSWNQPTSPGKLSFEFRMRKGVLYVSNEETGVQQRIRYKAPSAL</sequence>
<evidence type="ECO:0000256" key="1">
    <source>
        <dbReference type="SAM" id="MobiDB-lite"/>
    </source>
</evidence>
<name>S7NCY8_MYOBR</name>
<evidence type="ECO:0000313" key="3">
    <source>
        <dbReference type="Proteomes" id="UP000052978"/>
    </source>
</evidence>
<evidence type="ECO:0000313" key="2">
    <source>
        <dbReference type="EMBL" id="EPQ14976.1"/>
    </source>
</evidence>
<dbReference type="Proteomes" id="UP000052978">
    <property type="component" value="Unassembled WGS sequence"/>
</dbReference>
<organism evidence="2 3">
    <name type="scientific">Myotis brandtii</name>
    <name type="common">Brandt's bat</name>
    <dbReference type="NCBI Taxonomy" id="109478"/>
    <lineage>
        <taxon>Eukaryota</taxon>
        <taxon>Metazoa</taxon>
        <taxon>Chordata</taxon>
        <taxon>Craniata</taxon>
        <taxon>Vertebrata</taxon>
        <taxon>Euteleostomi</taxon>
        <taxon>Mammalia</taxon>
        <taxon>Eutheria</taxon>
        <taxon>Laurasiatheria</taxon>
        <taxon>Chiroptera</taxon>
        <taxon>Yangochiroptera</taxon>
        <taxon>Vespertilionidae</taxon>
        <taxon>Myotis</taxon>
    </lineage>
</organism>
<feature type="compositionally biased region" description="Basic and acidic residues" evidence="1">
    <location>
        <begin position="1"/>
        <end position="11"/>
    </location>
</feature>
<keyword evidence="3" id="KW-1185">Reference proteome</keyword>